<evidence type="ECO:0000313" key="7">
    <source>
        <dbReference type="EMBL" id="KAK5112931.1"/>
    </source>
</evidence>
<dbReference type="GO" id="GO:0005739">
    <property type="term" value="C:mitochondrion"/>
    <property type="evidence" value="ECO:0007669"/>
    <property type="project" value="UniProtKB-SubCell"/>
</dbReference>
<dbReference type="EMBL" id="JAVRRL010000027">
    <property type="protein sequence ID" value="KAK5112931.1"/>
    <property type="molecule type" value="Genomic_DNA"/>
</dbReference>
<dbReference type="Pfam" id="PF09597">
    <property type="entry name" value="SAM_Ribosomal_mS41"/>
    <property type="match status" value="1"/>
</dbReference>
<feature type="domain" description="Small ribosomal subunit protein mS41 SAM" evidence="6">
    <location>
        <begin position="47"/>
        <end position="103"/>
    </location>
</feature>
<evidence type="ECO:0000256" key="3">
    <source>
        <dbReference type="ARBA" id="ARBA00023128"/>
    </source>
</evidence>
<evidence type="ECO:0000256" key="5">
    <source>
        <dbReference type="SAM" id="MobiDB-lite"/>
    </source>
</evidence>
<dbReference type="Proteomes" id="UP001310890">
    <property type="component" value="Unassembled WGS sequence"/>
</dbReference>
<evidence type="ECO:0000256" key="1">
    <source>
        <dbReference type="ARBA" id="ARBA00004173"/>
    </source>
</evidence>
<comment type="caution">
    <text evidence="7">The sequence shown here is derived from an EMBL/GenBank/DDBJ whole genome shotgun (WGS) entry which is preliminary data.</text>
</comment>
<comment type="similarity">
    <text evidence="2">Belongs to the mitochondrion-specific ribosomal protein mS41 family.</text>
</comment>
<name>A0AAN7TFX2_9PEZI</name>
<comment type="subcellular location">
    <subcellularLocation>
        <location evidence="1">Mitochondrion</location>
    </subcellularLocation>
</comment>
<dbReference type="AlphaFoldDB" id="A0AAN7TFX2"/>
<proteinExistence type="inferred from homology"/>
<dbReference type="SMART" id="SM01238">
    <property type="entry name" value="IGR"/>
    <property type="match status" value="1"/>
</dbReference>
<dbReference type="PANTHER" id="PTHR28235">
    <property type="entry name" value="PROTEIN FYV4, MITOCHONDRIAL"/>
    <property type="match status" value="1"/>
</dbReference>
<protein>
    <recommendedName>
        <fullName evidence="4">Small ribosomal subunit protein mS41</fullName>
    </recommendedName>
</protein>
<keyword evidence="3" id="KW-0496">Mitochondrion</keyword>
<evidence type="ECO:0000313" key="8">
    <source>
        <dbReference type="Proteomes" id="UP001310890"/>
    </source>
</evidence>
<feature type="compositionally biased region" description="Basic and acidic residues" evidence="5">
    <location>
        <begin position="227"/>
        <end position="242"/>
    </location>
</feature>
<evidence type="ECO:0000259" key="6">
    <source>
        <dbReference type="SMART" id="SM01238"/>
    </source>
</evidence>
<dbReference type="InterPro" id="IPR019083">
    <property type="entry name" value="SAM_Ribosomal_mS41"/>
</dbReference>
<evidence type="ECO:0000256" key="2">
    <source>
        <dbReference type="ARBA" id="ARBA00010492"/>
    </source>
</evidence>
<dbReference type="PANTHER" id="PTHR28235:SF1">
    <property type="entry name" value="SMALL RIBOSOMAL SUBUNIT PROTEIN MS41"/>
    <property type="match status" value="1"/>
</dbReference>
<accession>A0AAN7TFX2</accession>
<reference evidence="7" key="1">
    <citation type="submission" date="2023-08" db="EMBL/GenBank/DDBJ databases">
        <title>Black Yeasts Isolated from many extreme environments.</title>
        <authorList>
            <person name="Coleine C."/>
            <person name="Stajich J.E."/>
            <person name="Selbmann L."/>
        </authorList>
    </citation>
    <scope>NUCLEOTIDE SEQUENCE</scope>
    <source>
        <strain evidence="7">CCFEE 5401</strain>
    </source>
</reference>
<evidence type="ECO:0000256" key="4">
    <source>
        <dbReference type="ARBA" id="ARBA00035129"/>
    </source>
</evidence>
<gene>
    <name evidence="7" type="ORF">LTR62_003753</name>
</gene>
<sequence>MALKRPSTLLALTQVSRTLTCIQCRALHRLHAPTLRIPKPTPFVPDVPTFLTLIGRNLSQHASKIPSWDALFSLSSQQLRESGVEPARARRYLIWWRERFRAGITGIGGDVKEVKDGIAELRVVEVPSSKKSDAQATLTRSAGMRKLVVNVTPTISLPADPANPAKEGEESVIVGTAPKIDVSKAQPVAGVKIVAGNTIGGTGVEGVKGYQGVARLRVKEGLWEERRGHKVDGGERRKAEVRYKRRAQERKMAR</sequence>
<feature type="region of interest" description="Disordered" evidence="5">
    <location>
        <begin position="227"/>
        <end position="254"/>
    </location>
</feature>
<dbReference type="InterPro" id="IPR039603">
    <property type="entry name" value="Ribosomal_mS41"/>
</dbReference>
<organism evidence="7 8">
    <name type="scientific">Meristemomyces frigidus</name>
    <dbReference type="NCBI Taxonomy" id="1508187"/>
    <lineage>
        <taxon>Eukaryota</taxon>
        <taxon>Fungi</taxon>
        <taxon>Dikarya</taxon>
        <taxon>Ascomycota</taxon>
        <taxon>Pezizomycotina</taxon>
        <taxon>Dothideomycetes</taxon>
        <taxon>Dothideomycetidae</taxon>
        <taxon>Mycosphaerellales</taxon>
        <taxon>Teratosphaeriaceae</taxon>
        <taxon>Meristemomyces</taxon>
    </lineage>
</organism>